<dbReference type="AlphaFoldDB" id="A0A183M6L8"/>
<evidence type="ECO:0000256" key="1">
    <source>
        <dbReference type="ARBA" id="ARBA00022574"/>
    </source>
</evidence>
<dbReference type="SUPFAM" id="SSF50978">
    <property type="entry name" value="WD40 repeat-like"/>
    <property type="match status" value="1"/>
</dbReference>
<gene>
    <name evidence="5" type="ORF">SMRZ_LOCUS11693</name>
</gene>
<keyword evidence="6" id="KW-1185">Reference proteome</keyword>
<sequence>MYSVFLFTPLYLLPYVLVQFIQFPSFFYLFSGHGGAILDLVLSSDDSVIYTASSDKSIALWDTESAQRIKKFRGHENIVNSCAVARRGPQHVCSGSDDGTIRLWDRRQKTCVQTFQNTYQVLSVTFSDTAEMIFSGGIDNVVKGWDLRKLEASMLLNGHTDTVTGLSVSPDGSFLLSNSMDNTLRMWDIRPFASADRCTKVSFKILYCMINCAFSLKMILITCLFPDRSCYLDAVVGLAYRDDPTELYWLEHMFL</sequence>
<keyword evidence="1" id="KW-0853">WD repeat</keyword>
<evidence type="ECO:0000256" key="4">
    <source>
        <dbReference type="ARBA" id="ARBA00023187"/>
    </source>
</evidence>
<organism evidence="5 6">
    <name type="scientific">Schistosoma margrebowiei</name>
    <dbReference type="NCBI Taxonomy" id="48269"/>
    <lineage>
        <taxon>Eukaryota</taxon>
        <taxon>Metazoa</taxon>
        <taxon>Spiralia</taxon>
        <taxon>Lophotrochozoa</taxon>
        <taxon>Platyhelminthes</taxon>
        <taxon>Trematoda</taxon>
        <taxon>Digenea</taxon>
        <taxon>Strigeidida</taxon>
        <taxon>Schistosomatoidea</taxon>
        <taxon>Schistosomatidae</taxon>
        <taxon>Schistosoma</taxon>
    </lineage>
</organism>
<dbReference type="EMBL" id="UZAI01006744">
    <property type="protein sequence ID" value="VDO96607.1"/>
    <property type="molecule type" value="Genomic_DNA"/>
</dbReference>
<protein>
    <submittedName>
        <fullName evidence="5">Uncharacterized protein</fullName>
    </submittedName>
</protein>
<dbReference type="GO" id="GO:0006397">
    <property type="term" value="P:mRNA processing"/>
    <property type="evidence" value="ECO:0007669"/>
    <property type="project" value="UniProtKB-KW"/>
</dbReference>
<dbReference type="PRINTS" id="PR00320">
    <property type="entry name" value="GPROTEINBRPT"/>
</dbReference>
<dbReference type="GO" id="GO:0003723">
    <property type="term" value="F:RNA binding"/>
    <property type="evidence" value="ECO:0007669"/>
    <property type="project" value="TreeGrafter"/>
</dbReference>
<dbReference type="PROSITE" id="PS50082">
    <property type="entry name" value="WD_REPEATS_2"/>
    <property type="match status" value="4"/>
</dbReference>
<dbReference type="InterPro" id="IPR052234">
    <property type="entry name" value="U5_snRNP_Component"/>
</dbReference>
<proteinExistence type="predicted"/>
<evidence type="ECO:0000313" key="5">
    <source>
        <dbReference type="EMBL" id="VDO96607.1"/>
    </source>
</evidence>
<evidence type="ECO:0000256" key="3">
    <source>
        <dbReference type="ARBA" id="ARBA00022737"/>
    </source>
</evidence>
<reference evidence="5 6" key="1">
    <citation type="submission" date="2018-11" db="EMBL/GenBank/DDBJ databases">
        <authorList>
            <consortium name="Pathogen Informatics"/>
        </authorList>
    </citation>
    <scope>NUCLEOTIDE SEQUENCE [LARGE SCALE GENOMIC DNA]</scope>
    <source>
        <strain evidence="5 6">Zambia</strain>
    </source>
</reference>
<keyword evidence="4" id="KW-0508">mRNA splicing</keyword>
<keyword evidence="3" id="KW-0677">Repeat</keyword>
<dbReference type="GO" id="GO:0071013">
    <property type="term" value="C:catalytic step 2 spliceosome"/>
    <property type="evidence" value="ECO:0007669"/>
    <property type="project" value="TreeGrafter"/>
</dbReference>
<keyword evidence="2" id="KW-0507">mRNA processing</keyword>
<dbReference type="InterPro" id="IPR015943">
    <property type="entry name" value="WD40/YVTN_repeat-like_dom_sf"/>
</dbReference>
<dbReference type="GO" id="GO:0008380">
    <property type="term" value="P:RNA splicing"/>
    <property type="evidence" value="ECO:0007669"/>
    <property type="project" value="UniProtKB-KW"/>
</dbReference>
<dbReference type="Proteomes" id="UP000277204">
    <property type="component" value="Unassembled WGS sequence"/>
</dbReference>
<dbReference type="InterPro" id="IPR001680">
    <property type="entry name" value="WD40_rpt"/>
</dbReference>
<dbReference type="CDD" id="cd00200">
    <property type="entry name" value="WD40"/>
    <property type="match status" value="1"/>
</dbReference>
<dbReference type="InterPro" id="IPR036322">
    <property type="entry name" value="WD40_repeat_dom_sf"/>
</dbReference>
<dbReference type="InterPro" id="IPR019775">
    <property type="entry name" value="WD40_repeat_CS"/>
</dbReference>
<name>A0A183M6L8_9TREM</name>
<dbReference type="SMART" id="SM00320">
    <property type="entry name" value="WD40"/>
    <property type="match status" value="4"/>
</dbReference>
<dbReference type="PANTHER" id="PTHR44006">
    <property type="entry name" value="U5 SMALL NUCLEAR RIBONUCLEOPROTEIN 40 KDA PROTEIN"/>
    <property type="match status" value="1"/>
</dbReference>
<dbReference type="STRING" id="48269.A0A183M6L8"/>
<dbReference type="Gene3D" id="2.130.10.10">
    <property type="entry name" value="YVTN repeat-like/Quinoprotein amine dehydrogenase"/>
    <property type="match status" value="1"/>
</dbReference>
<dbReference type="PROSITE" id="PS00678">
    <property type="entry name" value="WD_REPEATS_1"/>
    <property type="match status" value="2"/>
</dbReference>
<dbReference type="InterPro" id="IPR020472">
    <property type="entry name" value="WD40_PAC1"/>
</dbReference>
<dbReference type="PANTHER" id="PTHR44006:SF1">
    <property type="entry name" value="U5 SMALL NUCLEAR RIBONUCLEOPROTEIN 40 KDA PROTEIN"/>
    <property type="match status" value="1"/>
</dbReference>
<dbReference type="PROSITE" id="PS50294">
    <property type="entry name" value="WD_REPEATS_REGION"/>
    <property type="match status" value="3"/>
</dbReference>
<evidence type="ECO:0000256" key="2">
    <source>
        <dbReference type="ARBA" id="ARBA00022664"/>
    </source>
</evidence>
<accession>A0A183M6L8</accession>
<evidence type="ECO:0000313" key="6">
    <source>
        <dbReference type="Proteomes" id="UP000277204"/>
    </source>
</evidence>
<dbReference type="Pfam" id="PF00400">
    <property type="entry name" value="WD40"/>
    <property type="match status" value="4"/>
</dbReference>